<keyword evidence="7" id="KW-1185">Reference proteome</keyword>
<evidence type="ECO:0000256" key="2">
    <source>
        <dbReference type="ARBA" id="ARBA00022723"/>
    </source>
</evidence>
<dbReference type="GO" id="GO:0070006">
    <property type="term" value="F:metalloaminopeptidase activity"/>
    <property type="evidence" value="ECO:0007669"/>
    <property type="project" value="InterPro"/>
</dbReference>
<dbReference type="AlphaFoldDB" id="A0A8E2FBZ5"/>
<dbReference type="SUPFAM" id="SSF53092">
    <property type="entry name" value="Creatinase/prolidase N-terminal domain"/>
    <property type="match status" value="1"/>
</dbReference>
<name>A0A8E2FBZ5_9PEZI</name>
<dbReference type="Pfam" id="PF05195">
    <property type="entry name" value="AMP_N"/>
    <property type="match status" value="1"/>
</dbReference>
<organism evidence="6 7">
    <name type="scientific">Glonium stellatum</name>
    <dbReference type="NCBI Taxonomy" id="574774"/>
    <lineage>
        <taxon>Eukaryota</taxon>
        <taxon>Fungi</taxon>
        <taxon>Dikarya</taxon>
        <taxon>Ascomycota</taxon>
        <taxon>Pezizomycotina</taxon>
        <taxon>Dothideomycetes</taxon>
        <taxon>Pleosporomycetidae</taxon>
        <taxon>Gloniales</taxon>
        <taxon>Gloniaceae</taxon>
        <taxon>Glonium</taxon>
    </lineage>
</organism>
<accession>A0A8E2FBZ5</accession>
<evidence type="ECO:0000313" key="6">
    <source>
        <dbReference type="EMBL" id="OCL14199.1"/>
    </source>
</evidence>
<feature type="domain" description="Aminopeptidase P N-terminal" evidence="5">
    <location>
        <begin position="12"/>
        <end position="109"/>
    </location>
</feature>
<dbReference type="PANTHER" id="PTHR43226:SF1">
    <property type="entry name" value="XAA-PRO DIPEPTIDASE"/>
    <property type="match status" value="1"/>
</dbReference>
<evidence type="ECO:0000256" key="4">
    <source>
        <dbReference type="ARBA" id="ARBA00023049"/>
    </source>
</evidence>
<proteinExistence type="predicted"/>
<evidence type="ECO:0000259" key="5">
    <source>
        <dbReference type="SMART" id="SM01011"/>
    </source>
</evidence>
<dbReference type="Proteomes" id="UP000250140">
    <property type="component" value="Unassembled WGS sequence"/>
</dbReference>
<dbReference type="GO" id="GO:0006508">
    <property type="term" value="P:proteolysis"/>
    <property type="evidence" value="ECO:0007669"/>
    <property type="project" value="TreeGrafter"/>
</dbReference>
<sequence>MTAIKDIIKGKYPAKAHAKKVAEYIKSKGGDATGTIYLEGQKTRMIEDNDEAMPFRQRRYFYYLTGCAEPDCYFTYDMKTEKSTLFIPPIDPDEVMWSGLPMTPEEALEA</sequence>
<evidence type="ECO:0000256" key="3">
    <source>
        <dbReference type="ARBA" id="ARBA00022801"/>
    </source>
</evidence>
<keyword evidence="1" id="KW-0645">Protease</keyword>
<keyword evidence="1" id="KW-0031">Aminopeptidase</keyword>
<protein>
    <submittedName>
        <fullName evidence="6">Creatinase/prolidase N-terminal domain-containing protein</fullName>
    </submittedName>
</protein>
<dbReference type="OrthoDB" id="10261878at2759"/>
<keyword evidence="4" id="KW-0482">Metalloprotease</keyword>
<keyword evidence="3" id="KW-0378">Hydrolase</keyword>
<dbReference type="EMBL" id="KV748601">
    <property type="protein sequence ID" value="OCL14199.1"/>
    <property type="molecule type" value="Genomic_DNA"/>
</dbReference>
<dbReference type="GO" id="GO:0030145">
    <property type="term" value="F:manganese ion binding"/>
    <property type="evidence" value="ECO:0007669"/>
    <property type="project" value="InterPro"/>
</dbReference>
<evidence type="ECO:0000313" key="7">
    <source>
        <dbReference type="Proteomes" id="UP000250140"/>
    </source>
</evidence>
<evidence type="ECO:0000256" key="1">
    <source>
        <dbReference type="ARBA" id="ARBA00022438"/>
    </source>
</evidence>
<dbReference type="InterPro" id="IPR052433">
    <property type="entry name" value="X-Pro_dipept-like"/>
</dbReference>
<dbReference type="PANTHER" id="PTHR43226">
    <property type="entry name" value="XAA-PRO AMINOPEPTIDASE 3"/>
    <property type="match status" value="1"/>
</dbReference>
<dbReference type="Gene3D" id="3.40.350.10">
    <property type="entry name" value="Creatinase/prolidase N-terminal domain"/>
    <property type="match status" value="1"/>
</dbReference>
<dbReference type="InterPro" id="IPR007865">
    <property type="entry name" value="Aminopep_P_N"/>
</dbReference>
<keyword evidence="2" id="KW-0479">Metal-binding</keyword>
<gene>
    <name evidence="6" type="ORF">AOQ84DRAFT_331445</name>
</gene>
<dbReference type="SMART" id="SM01011">
    <property type="entry name" value="AMP_N"/>
    <property type="match status" value="1"/>
</dbReference>
<dbReference type="InterPro" id="IPR029149">
    <property type="entry name" value="Creatin/AminoP/Spt16_N"/>
</dbReference>
<reference evidence="6 7" key="1">
    <citation type="journal article" date="2016" name="Nat. Commun.">
        <title>Ectomycorrhizal ecology is imprinted in the genome of the dominant symbiotic fungus Cenococcum geophilum.</title>
        <authorList>
            <consortium name="DOE Joint Genome Institute"/>
            <person name="Peter M."/>
            <person name="Kohler A."/>
            <person name="Ohm R.A."/>
            <person name="Kuo A."/>
            <person name="Krutzmann J."/>
            <person name="Morin E."/>
            <person name="Arend M."/>
            <person name="Barry K.W."/>
            <person name="Binder M."/>
            <person name="Choi C."/>
            <person name="Clum A."/>
            <person name="Copeland A."/>
            <person name="Grisel N."/>
            <person name="Haridas S."/>
            <person name="Kipfer T."/>
            <person name="LaButti K."/>
            <person name="Lindquist E."/>
            <person name="Lipzen A."/>
            <person name="Maire R."/>
            <person name="Meier B."/>
            <person name="Mihaltcheva S."/>
            <person name="Molinier V."/>
            <person name="Murat C."/>
            <person name="Poggeler S."/>
            <person name="Quandt C.A."/>
            <person name="Sperisen C."/>
            <person name="Tritt A."/>
            <person name="Tisserant E."/>
            <person name="Crous P.W."/>
            <person name="Henrissat B."/>
            <person name="Nehls U."/>
            <person name="Egli S."/>
            <person name="Spatafora J.W."/>
            <person name="Grigoriev I.V."/>
            <person name="Martin F.M."/>
        </authorList>
    </citation>
    <scope>NUCLEOTIDE SEQUENCE [LARGE SCALE GENOMIC DNA]</scope>
    <source>
        <strain evidence="6 7">CBS 207.34</strain>
    </source>
</reference>